<name>A0ABX8GCT4_EXIAC</name>
<keyword evidence="2" id="KW-1185">Reference proteome</keyword>
<protein>
    <submittedName>
        <fullName evidence="1">Uncharacterized protein</fullName>
    </submittedName>
</protein>
<reference evidence="1 2" key="1">
    <citation type="submission" date="2021-05" db="EMBL/GenBank/DDBJ databases">
        <title>Biocontrol using Exiguobacterium acetylicum SI17 against litchi downy blight caused by Peronophythora litchii.</title>
        <authorList>
            <person name="Zheng L."/>
        </authorList>
    </citation>
    <scope>NUCLEOTIDE SEQUENCE [LARGE SCALE GENOMIC DNA]</scope>
    <source>
        <strain evidence="1 2">SI17</strain>
    </source>
</reference>
<organism evidence="1 2">
    <name type="scientific">Exiguobacterium acetylicum</name>
    <name type="common">Brevibacterium acetylicum</name>
    <dbReference type="NCBI Taxonomy" id="41170"/>
    <lineage>
        <taxon>Bacteria</taxon>
        <taxon>Bacillati</taxon>
        <taxon>Bacillota</taxon>
        <taxon>Bacilli</taxon>
        <taxon>Bacillales</taxon>
        <taxon>Bacillales Family XII. Incertae Sedis</taxon>
        <taxon>Exiguobacterium</taxon>
    </lineage>
</organism>
<dbReference type="GeneID" id="88811465"/>
<evidence type="ECO:0000313" key="2">
    <source>
        <dbReference type="Proteomes" id="UP000679498"/>
    </source>
</evidence>
<gene>
    <name evidence="1" type="ORF">KKI46_07250</name>
</gene>
<sequence length="227" mass="25744">MNKNQIMDSGWNRQTIWQGCILASIAHAIFVANNPDFAYEHSWDGDHYSTNDGQGCRGTVSFGSDFFVAGFRNEDFFEETVEANDLLIEAPEKVQKTAIDDTFQYLLDDIEGVVLPVVTTVLWGDDRLIFSSHQYEEMMGRGSSLLEIQASGYEAGLAYWEEYYELTEQQLALLETLYHLKIENPSQAITLSHEDIQVLDTSDMEGIEESTTSFDEIAIHWPGDVFN</sequence>
<evidence type="ECO:0000313" key="1">
    <source>
        <dbReference type="EMBL" id="QWB31433.1"/>
    </source>
</evidence>
<dbReference type="EMBL" id="CP075897">
    <property type="protein sequence ID" value="QWB31433.1"/>
    <property type="molecule type" value="Genomic_DNA"/>
</dbReference>
<dbReference type="RefSeq" id="WP_069940522.1">
    <property type="nucleotide sequence ID" value="NZ_CP075897.1"/>
</dbReference>
<accession>A0ABX8GCT4</accession>
<proteinExistence type="predicted"/>
<dbReference type="Proteomes" id="UP000679498">
    <property type="component" value="Chromosome"/>
</dbReference>